<keyword evidence="2" id="KW-1185">Reference proteome</keyword>
<evidence type="ECO:0000313" key="2">
    <source>
        <dbReference type="Proteomes" id="UP001501710"/>
    </source>
</evidence>
<proteinExistence type="predicted"/>
<name>A0ABP8C6G1_9ACTN</name>
<organism evidence="1 2">
    <name type="scientific">Actinomadura meridiana</name>
    <dbReference type="NCBI Taxonomy" id="559626"/>
    <lineage>
        <taxon>Bacteria</taxon>
        <taxon>Bacillati</taxon>
        <taxon>Actinomycetota</taxon>
        <taxon>Actinomycetes</taxon>
        <taxon>Streptosporangiales</taxon>
        <taxon>Thermomonosporaceae</taxon>
        <taxon>Actinomadura</taxon>
    </lineage>
</organism>
<accession>A0ABP8C6G1</accession>
<protein>
    <submittedName>
        <fullName evidence="1">Uncharacterized protein</fullName>
    </submittedName>
</protein>
<dbReference type="Proteomes" id="UP001501710">
    <property type="component" value="Unassembled WGS sequence"/>
</dbReference>
<dbReference type="RefSeq" id="WP_344898709.1">
    <property type="nucleotide sequence ID" value="NZ_BAABAS010000011.1"/>
</dbReference>
<evidence type="ECO:0000313" key="1">
    <source>
        <dbReference type="EMBL" id="GAA4234542.1"/>
    </source>
</evidence>
<comment type="caution">
    <text evidence="1">The sequence shown here is derived from an EMBL/GenBank/DDBJ whole genome shotgun (WGS) entry which is preliminary data.</text>
</comment>
<dbReference type="EMBL" id="BAABAS010000011">
    <property type="protein sequence ID" value="GAA4234542.1"/>
    <property type="molecule type" value="Genomic_DNA"/>
</dbReference>
<sequence length="153" mass="17330">MEIRADRALELQLRQIDEHAVEQRVKEWIYRALAHMAGGTGGHRHGGAELVALLAEARQRAADYDEWNVVRLLQDSIDYAEGRILKPVMEEQYRLFQDGLRSETYRQFLARTLEANLKLFVDVGEKVLAEHPGVTLPDSSVGRRVSAASGWTC</sequence>
<reference evidence="2" key="1">
    <citation type="journal article" date="2019" name="Int. J. Syst. Evol. Microbiol.">
        <title>The Global Catalogue of Microorganisms (GCM) 10K type strain sequencing project: providing services to taxonomists for standard genome sequencing and annotation.</title>
        <authorList>
            <consortium name="The Broad Institute Genomics Platform"/>
            <consortium name="The Broad Institute Genome Sequencing Center for Infectious Disease"/>
            <person name="Wu L."/>
            <person name="Ma J."/>
        </authorList>
    </citation>
    <scope>NUCLEOTIDE SEQUENCE [LARGE SCALE GENOMIC DNA]</scope>
    <source>
        <strain evidence="2">JCM 17440</strain>
    </source>
</reference>
<gene>
    <name evidence="1" type="ORF">GCM10022254_39620</name>
</gene>